<dbReference type="PANTHER" id="PTHR13831:SF0">
    <property type="entry name" value="PROTEIN HIRA"/>
    <property type="match status" value="1"/>
</dbReference>
<keyword evidence="5 11" id="KW-0677">Repeat</keyword>
<accession>A0AAN7WQF0</accession>
<dbReference type="InterPro" id="IPR011494">
    <property type="entry name" value="HIRA-like_C"/>
</dbReference>
<dbReference type="GO" id="GO:0005634">
    <property type="term" value="C:nucleus"/>
    <property type="evidence" value="ECO:0007669"/>
    <property type="project" value="UniProtKB-SubCell"/>
</dbReference>
<evidence type="ECO:0000256" key="4">
    <source>
        <dbReference type="ARBA" id="ARBA00022574"/>
    </source>
</evidence>
<dbReference type="SUPFAM" id="SSF50978">
    <property type="entry name" value="WD40 repeat-like"/>
    <property type="match status" value="2"/>
</dbReference>
<feature type="repeat" description="WD" evidence="10">
    <location>
        <begin position="71"/>
        <end position="112"/>
    </location>
</feature>
<comment type="subcellular location">
    <subcellularLocation>
        <location evidence="1 11">Nucleus</location>
    </subcellularLocation>
</comment>
<dbReference type="GO" id="GO:0000417">
    <property type="term" value="C:HIR complex"/>
    <property type="evidence" value="ECO:0007669"/>
    <property type="project" value="UniProtKB-ARBA"/>
</dbReference>
<feature type="domain" description="Protein HIRA-like C-terminal" evidence="12">
    <location>
        <begin position="756"/>
        <end position="833"/>
    </location>
</feature>
<dbReference type="InterPro" id="IPR001680">
    <property type="entry name" value="WD40_rpt"/>
</dbReference>
<evidence type="ECO:0000256" key="10">
    <source>
        <dbReference type="PROSITE-ProRule" id="PRU00221"/>
    </source>
</evidence>
<proteinExistence type="inferred from homology"/>
<dbReference type="Gene3D" id="2.130.10.10">
    <property type="entry name" value="YVTN repeat-like/Quinoprotein amine dehydrogenase"/>
    <property type="match status" value="2"/>
</dbReference>
<evidence type="ECO:0000256" key="11">
    <source>
        <dbReference type="RuleBase" id="RU364014"/>
    </source>
</evidence>
<evidence type="ECO:0000259" key="13">
    <source>
        <dbReference type="Pfam" id="PF24105"/>
    </source>
</evidence>
<keyword evidence="6 11" id="KW-0156">Chromatin regulator</keyword>
<dbReference type="Proteomes" id="UP001306508">
    <property type="component" value="Unassembled WGS sequence"/>
</dbReference>
<dbReference type="AlphaFoldDB" id="A0AAN7WQF0"/>
<evidence type="ECO:0000256" key="5">
    <source>
        <dbReference type="ARBA" id="ARBA00022737"/>
    </source>
</evidence>
<dbReference type="GO" id="GO:0006351">
    <property type="term" value="P:DNA-templated transcription"/>
    <property type="evidence" value="ECO:0007669"/>
    <property type="project" value="InterPro"/>
</dbReference>
<dbReference type="GO" id="GO:0031491">
    <property type="term" value="F:nucleosome binding"/>
    <property type="evidence" value="ECO:0007669"/>
    <property type="project" value="TreeGrafter"/>
</dbReference>
<evidence type="ECO:0000256" key="1">
    <source>
        <dbReference type="ARBA" id="ARBA00004123"/>
    </source>
</evidence>
<feature type="repeat" description="WD" evidence="10">
    <location>
        <begin position="131"/>
        <end position="172"/>
    </location>
</feature>
<feature type="repeat" description="WD" evidence="10">
    <location>
        <begin position="13"/>
        <end position="54"/>
    </location>
</feature>
<dbReference type="CDD" id="cd00200">
    <property type="entry name" value="WD40"/>
    <property type="match status" value="1"/>
</dbReference>
<evidence type="ECO:0000313" key="15">
    <source>
        <dbReference type="Proteomes" id="UP001306508"/>
    </source>
</evidence>
<dbReference type="PANTHER" id="PTHR13831">
    <property type="entry name" value="MEMBER OF THE HIR1 FAMILY OF WD-REPEAT PROTEINS"/>
    <property type="match status" value="1"/>
</dbReference>
<sequence length="869" mass="97838">MLILKLPWLRHREESRNYEVYTVDVSPDGKRIATGGLDGKIRIWSMDTIKKLCQNNNITIDESDKMPIANMSRHTGSVTCVKFSPDGKYLASGSDDRILLIWQLDKEHTEERPVFGSHVVEKEHWTVVKRLVAHDNDIQDICWAPDSKILVTVGLDRSIIIWSGSTFERLKRIDINQSLVKGVTFDPANKYFATTSDDRTLKIFRYHKSGNISFALEHIISEPFFASPLTTYFRRLSWSPDGQHIAAPNATNGPVSSVVIINRGNWDSSVTLIGHDAPTEVVRFNPRLFQTASENHNNKSGNNNKKNKNVESVLATAGQDKTLVIWSTSKARPIIVAYDIVNKPITDMCWSPDGSMLVITSLDSTITVVSFQSNELGVAIPLSQNMEQLHRYGVDKDSLEFPESIKQLLLENKAKKEEKARIENLNKRFDKPHMILTTNSTISPSFDITTTTSNTATTTATTSAITDIGTSKNQKDATTNSNEQLLKNTKVNVLIPKRKKDSILNKPLTESNGKKRIIPTLISSPTKKRRETLSSPTEMSQKTANTMSINSKSKKITGNNIFKDLQEKMGFGSIDIPRLGIHTLIMGTKERIGTSKYYQEDDKITEEENQLNNFNNLNQQALIDISTKIDEGDENDYIMTLNSKITPEKVWSDEPNTRYIENPSVIPDTDVVLSECGDINKEFHVLEIRNGVERAIQFDKEALIENPTRVLGYSQGKKTLEFFIPELILAVVGSVSCKCWCFATSNGSIYIISHYGRLILPRISIGHKVVKLIIEKSHLIILTERGLIYVWNLINLKNIHKNIPILPVLNNEPIQGHRVRINKTITHIGLTSDKNQDITIQLTATVGESVSTNYTWKNTLGCWVLQENV</sequence>
<dbReference type="Pfam" id="PF07569">
    <property type="entry name" value="Hira"/>
    <property type="match status" value="1"/>
</dbReference>
<evidence type="ECO:0000256" key="8">
    <source>
        <dbReference type="ARBA" id="ARBA00023163"/>
    </source>
</evidence>
<evidence type="ECO:0000256" key="3">
    <source>
        <dbReference type="ARBA" id="ARBA00022491"/>
    </source>
</evidence>
<dbReference type="PROSITE" id="PS50294">
    <property type="entry name" value="WD_REPEATS_REGION"/>
    <property type="match status" value="3"/>
</dbReference>
<dbReference type="Pfam" id="PF24105">
    <property type="entry name" value="Beta-prop_CAF1B_HIR1"/>
    <property type="match status" value="1"/>
</dbReference>
<dbReference type="EMBL" id="JAWIZZ010000002">
    <property type="protein sequence ID" value="KAK5782463.1"/>
    <property type="molecule type" value="Genomic_DNA"/>
</dbReference>
<keyword evidence="7 11" id="KW-0805">Transcription regulation</keyword>
<reference evidence="15" key="1">
    <citation type="submission" date="2023-07" db="EMBL/GenBank/DDBJ databases">
        <title>A draft genome of Kazachstania heterogenica Y-27499.</title>
        <authorList>
            <person name="Donic C."/>
            <person name="Kralova J.S."/>
            <person name="Fidel L."/>
            <person name="Ben-Dor S."/>
            <person name="Jung S."/>
        </authorList>
    </citation>
    <scope>NUCLEOTIDE SEQUENCE [LARGE SCALE GENOMIC DNA]</scope>
    <source>
        <strain evidence="15">Y27499</strain>
    </source>
</reference>
<evidence type="ECO:0000256" key="6">
    <source>
        <dbReference type="ARBA" id="ARBA00022853"/>
    </source>
</evidence>
<dbReference type="InterPro" id="IPR031120">
    <property type="entry name" value="HIR1-like"/>
</dbReference>
<comment type="similarity">
    <text evidence="2 11">Belongs to the WD repeat HIR1 family.</text>
</comment>
<protein>
    <recommendedName>
        <fullName evidence="11">Protein HIR</fullName>
    </recommendedName>
</protein>
<evidence type="ECO:0000256" key="7">
    <source>
        <dbReference type="ARBA" id="ARBA00023015"/>
    </source>
</evidence>
<gene>
    <name evidence="14" type="ORF">RI543_000016</name>
</gene>
<evidence type="ECO:0000259" key="12">
    <source>
        <dbReference type="Pfam" id="PF07569"/>
    </source>
</evidence>
<dbReference type="FunFam" id="2.130.10.10:FF:000290">
    <property type="entry name" value="Protein HIR"/>
    <property type="match status" value="1"/>
</dbReference>
<keyword evidence="3 11" id="KW-0678">Repressor</keyword>
<dbReference type="InterPro" id="IPR015943">
    <property type="entry name" value="WD40/YVTN_repeat-like_dom_sf"/>
</dbReference>
<organism evidence="14 15">
    <name type="scientific">Arxiozyma heterogenica</name>
    <dbReference type="NCBI Taxonomy" id="278026"/>
    <lineage>
        <taxon>Eukaryota</taxon>
        <taxon>Fungi</taxon>
        <taxon>Dikarya</taxon>
        <taxon>Ascomycota</taxon>
        <taxon>Saccharomycotina</taxon>
        <taxon>Saccharomycetes</taxon>
        <taxon>Saccharomycetales</taxon>
        <taxon>Saccharomycetaceae</taxon>
        <taxon>Arxiozyma</taxon>
    </lineage>
</organism>
<dbReference type="GO" id="GO:0006355">
    <property type="term" value="P:regulation of DNA-templated transcription"/>
    <property type="evidence" value="ECO:0007669"/>
    <property type="project" value="InterPro"/>
</dbReference>
<keyword evidence="15" id="KW-1185">Reference proteome</keyword>
<dbReference type="GO" id="GO:0034728">
    <property type="term" value="P:nucleosome organization"/>
    <property type="evidence" value="ECO:0007669"/>
    <property type="project" value="UniProtKB-ARBA"/>
</dbReference>
<evidence type="ECO:0000313" key="14">
    <source>
        <dbReference type="EMBL" id="KAK5782463.1"/>
    </source>
</evidence>
<keyword evidence="9 11" id="KW-0539">Nucleus</keyword>
<name>A0AAN7WQF0_9SACH</name>
<feature type="domain" description="CAF1B/HIR1 beta-propeller" evidence="13">
    <location>
        <begin position="24"/>
        <end position="376"/>
    </location>
</feature>
<keyword evidence="8 11" id="KW-0804">Transcription</keyword>
<comment type="function">
    <text evidence="11">Required for replication-independent chromatin assembly and for the periodic repression of histone gene transcription during the cell cycle.</text>
</comment>
<comment type="caution">
    <text evidence="14">The sequence shown here is derived from an EMBL/GenBank/DDBJ whole genome shotgun (WGS) entry which is preliminary data.</text>
</comment>
<dbReference type="InterPro" id="IPR036322">
    <property type="entry name" value="WD40_repeat_dom_sf"/>
</dbReference>
<keyword evidence="4 10" id="KW-0853">WD repeat</keyword>
<dbReference type="SMART" id="SM00320">
    <property type="entry name" value="WD40"/>
    <property type="match status" value="6"/>
</dbReference>
<evidence type="ECO:0000256" key="2">
    <source>
        <dbReference type="ARBA" id="ARBA00007306"/>
    </source>
</evidence>
<evidence type="ECO:0000256" key="9">
    <source>
        <dbReference type="ARBA" id="ARBA00023242"/>
    </source>
</evidence>
<dbReference type="InterPro" id="IPR055410">
    <property type="entry name" value="Beta-prop_CAF1B_HIR1"/>
</dbReference>
<dbReference type="GO" id="GO:0000785">
    <property type="term" value="C:chromatin"/>
    <property type="evidence" value="ECO:0007669"/>
    <property type="project" value="TreeGrafter"/>
</dbReference>
<dbReference type="FunFam" id="2.130.10.10:FF:001073">
    <property type="entry name" value="Protein HIR"/>
    <property type="match status" value="1"/>
</dbReference>
<dbReference type="PROSITE" id="PS50082">
    <property type="entry name" value="WD_REPEATS_2"/>
    <property type="match status" value="3"/>
</dbReference>